<feature type="compositionally biased region" description="Polar residues" evidence="1">
    <location>
        <begin position="899"/>
        <end position="922"/>
    </location>
</feature>
<feature type="compositionally biased region" description="Low complexity" evidence="1">
    <location>
        <begin position="501"/>
        <end position="515"/>
    </location>
</feature>
<feature type="compositionally biased region" description="Polar residues" evidence="1">
    <location>
        <begin position="737"/>
        <end position="751"/>
    </location>
</feature>
<feature type="compositionally biased region" description="Low complexity" evidence="1">
    <location>
        <begin position="1207"/>
        <end position="1230"/>
    </location>
</feature>
<organism evidence="2 3">
    <name type="scientific">Ceraceosorus guamensis</name>
    <dbReference type="NCBI Taxonomy" id="1522189"/>
    <lineage>
        <taxon>Eukaryota</taxon>
        <taxon>Fungi</taxon>
        <taxon>Dikarya</taxon>
        <taxon>Basidiomycota</taxon>
        <taxon>Ustilaginomycotina</taxon>
        <taxon>Exobasidiomycetes</taxon>
        <taxon>Ceraceosorales</taxon>
        <taxon>Ceraceosoraceae</taxon>
        <taxon>Ceraceosorus</taxon>
    </lineage>
</organism>
<feature type="compositionally biased region" description="Low complexity" evidence="1">
    <location>
        <begin position="156"/>
        <end position="169"/>
    </location>
</feature>
<dbReference type="OrthoDB" id="3366858at2759"/>
<feature type="region of interest" description="Disordered" evidence="1">
    <location>
        <begin position="832"/>
        <end position="970"/>
    </location>
</feature>
<feature type="compositionally biased region" description="Pro residues" evidence="1">
    <location>
        <begin position="44"/>
        <end position="53"/>
    </location>
</feature>
<feature type="region of interest" description="Disordered" evidence="1">
    <location>
        <begin position="723"/>
        <end position="751"/>
    </location>
</feature>
<feature type="compositionally biased region" description="Low complexity" evidence="1">
    <location>
        <begin position="928"/>
        <end position="956"/>
    </location>
</feature>
<feature type="compositionally biased region" description="Polar residues" evidence="1">
    <location>
        <begin position="863"/>
        <end position="876"/>
    </location>
</feature>
<dbReference type="AlphaFoldDB" id="A0A316W737"/>
<dbReference type="STRING" id="1522189.A0A316W737"/>
<dbReference type="Proteomes" id="UP000245783">
    <property type="component" value="Unassembled WGS sequence"/>
</dbReference>
<name>A0A316W737_9BASI</name>
<accession>A0A316W737</accession>
<proteinExistence type="predicted"/>
<feature type="compositionally biased region" description="Low complexity" evidence="1">
    <location>
        <begin position="297"/>
        <end position="311"/>
    </location>
</feature>
<evidence type="ECO:0000256" key="1">
    <source>
        <dbReference type="SAM" id="MobiDB-lite"/>
    </source>
</evidence>
<dbReference type="InParanoid" id="A0A316W737"/>
<keyword evidence="3" id="KW-1185">Reference proteome</keyword>
<feature type="region of interest" description="Disordered" evidence="1">
    <location>
        <begin position="156"/>
        <end position="191"/>
    </location>
</feature>
<feature type="compositionally biased region" description="Low complexity" evidence="1">
    <location>
        <begin position="1099"/>
        <end position="1110"/>
    </location>
</feature>
<feature type="region of interest" description="Disordered" evidence="1">
    <location>
        <begin position="498"/>
        <end position="581"/>
    </location>
</feature>
<feature type="compositionally biased region" description="Acidic residues" evidence="1">
    <location>
        <begin position="959"/>
        <end position="970"/>
    </location>
</feature>
<feature type="region of interest" description="Disordered" evidence="1">
    <location>
        <begin position="1186"/>
        <end position="1251"/>
    </location>
</feature>
<feature type="compositionally biased region" description="Basic and acidic residues" evidence="1">
    <location>
        <begin position="1003"/>
        <end position="1042"/>
    </location>
</feature>
<feature type="compositionally biased region" description="Polar residues" evidence="1">
    <location>
        <begin position="1086"/>
        <end position="1098"/>
    </location>
</feature>
<feature type="compositionally biased region" description="Low complexity" evidence="1">
    <location>
        <begin position="207"/>
        <end position="225"/>
    </location>
</feature>
<feature type="region of interest" description="Disordered" evidence="1">
    <location>
        <begin position="1"/>
        <end position="94"/>
    </location>
</feature>
<feature type="region of interest" description="Disordered" evidence="1">
    <location>
        <begin position="207"/>
        <end position="239"/>
    </location>
</feature>
<feature type="region of interest" description="Disordered" evidence="1">
    <location>
        <begin position="1003"/>
        <end position="1119"/>
    </location>
</feature>
<protein>
    <submittedName>
        <fullName evidence="2">Uncharacterized protein</fullName>
    </submittedName>
</protein>
<feature type="compositionally biased region" description="Polar residues" evidence="1">
    <location>
        <begin position="560"/>
        <end position="569"/>
    </location>
</feature>
<dbReference type="GeneID" id="37037795"/>
<sequence>MPSFFNSKAKAEGRSTLSADEKAVRKSFSRGGLAKLRGVSDSTPPVPPTPSLPSPARQDGHDTQRFAMNLTEPSRSGVPTSTSERWRRPSLTPQSNLFASASAVDCTTATLDACDRGAHGGSDTLQPPQPAFLGRRSSSFSNAYQRGNGSLVSFASSAAETASSPPTSARDSEENTHAQVTRDLKAKPSTNAFRSFGKRMFNRSAIVSQRSASSDSSADTCQSSPPLTPTTPPRVAQHGLASKSTMDIMPQLPEVPALSFMSQQQKTSVSALPSLGSFAWDIDPMRSPPRRQSNSLSSTYSSAESGPGSSSWADSTALSLIEISGPLKPAAAQRSPPRSTLTVSPVERSSEMQRDSAPQLHSKVSKRASAFMEEDSDMLRAVLNFGLTDLAASSGPGGAPSPSLPPRMGSMISLKGADSVQASRSMIVSEARQPGAKRLTAAQAKRMEAEAALKDSLWKPIYGRGVARSDLFRRDDNDADSEDEYGDESDDRLASEALFDSPSSSPLARASPLPSGGAASVSAKTAFGRLRPPPSARSTAAAADSDEEASDAFQDARSTAYDSATSSPEVITVPLPTQPVARAESPRPVAIGLDTPAKRALYTCTLLKVHPQLASAFTATPDGQTLLPGAAQILQAKPPSELRFPRSINKVNVLDAHPSTLGLNRDLGTAVARSAVMRKLRREKLPIHQEVELSWFMRRYGTECISPELIVAGLAQRPNVSPEALATPPMVNRASADGSSTSHADSNGANSLQPQMQAVEQECNGMLRWIKRSGFADRMELIMAEALYGPSELDQALQVSSFAVGERVEVPGITAARAKMVEPSPLSFSPRARVLAGLTPRDPTTVLPTPRSFRKRESRAVIRQQNVSEPVHSQGTKGKVRSRSSSQGRSPPPWIAPRQLNSKRSSTLPAEETAPQSMSPQKASVEVRSPSRTSLLPTSPSVRRVTSSSAISVSPSLREEDEAAIANSSDEEDLPLGVLLSQKRAREAERTRIAKLEAEVQELRNREKSRSLQLKREQERQKAKEAERLQEDQKKALRDARERRKVTAHTSVLHSPNYGAGDASMTTSPSARLSPSALSTSATAANINQMSTPKQAGRSSTVLPSPSMSSIGGQNRSSMMPPAHLADPRRGSIQRTEQPLHAMSGIQPHQGYLMASPFTPEQMHHRAFFLPTSASGGYFVPHQHMQQSFSTTHSPSYHSGMPLPLGAPFASPPAQQAQPRRSSSRMAAPQPHHRSPLSPESTPRRQHSAWI</sequence>
<feature type="compositionally biased region" description="Low complexity" evidence="1">
    <location>
        <begin position="1066"/>
        <end position="1085"/>
    </location>
</feature>
<dbReference type="EMBL" id="KZ819360">
    <property type="protein sequence ID" value="PWN44541.1"/>
    <property type="molecule type" value="Genomic_DNA"/>
</dbReference>
<evidence type="ECO:0000313" key="2">
    <source>
        <dbReference type="EMBL" id="PWN44541.1"/>
    </source>
</evidence>
<evidence type="ECO:0000313" key="3">
    <source>
        <dbReference type="Proteomes" id="UP000245783"/>
    </source>
</evidence>
<gene>
    <name evidence="2" type="ORF">IE81DRAFT_345527</name>
</gene>
<feature type="compositionally biased region" description="Polar residues" evidence="1">
    <location>
        <begin position="1186"/>
        <end position="1197"/>
    </location>
</feature>
<feature type="region of interest" description="Disordered" evidence="1">
    <location>
        <begin position="327"/>
        <end position="369"/>
    </location>
</feature>
<feature type="compositionally biased region" description="Basic and acidic residues" evidence="1">
    <location>
        <begin position="170"/>
        <end position="186"/>
    </location>
</feature>
<feature type="compositionally biased region" description="Basic and acidic residues" evidence="1">
    <location>
        <begin position="9"/>
        <end position="24"/>
    </location>
</feature>
<feature type="region of interest" description="Disordered" evidence="1">
    <location>
        <begin position="278"/>
        <end position="313"/>
    </location>
</feature>
<dbReference type="RefSeq" id="XP_025371701.1">
    <property type="nucleotide sequence ID" value="XM_025515925.1"/>
</dbReference>
<reference evidence="2 3" key="1">
    <citation type="journal article" date="2018" name="Mol. Biol. Evol.">
        <title>Broad Genomic Sampling Reveals a Smut Pathogenic Ancestry of the Fungal Clade Ustilaginomycotina.</title>
        <authorList>
            <person name="Kijpornyongpan T."/>
            <person name="Mondo S.J."/>
            <person name="Barry K."/>
            <person name="Sandor L."/>
            <person name="Lee J."/>
            <person name="Lipzen A."/>
            <person name="Pangilinan J."/>
            <person name="LaButti K."/>
            <person name="Hainaut M."/>
            <person name="Henrissat B."/>
            <person name="Grigoriev I.V."/>
            <person name="Spatafora J.W."/>
            <person name="Aime M.C."/>
        </authorList>
    </citation>
    <scope>NUCLEOTIDE SEQUENCE [LARGE SCALE GENOMIC DNA]</scope>
    <source>
        <strain evidence="2 3">MCA 4658</strain>
    </source>
</reference>
<feature type="compositionally biased region" description="Polar residues" evidence="1">
    <location>
        <begin position="71"/>
        <end position="83"/>
    </location>
</feature>